<evidence type="ECO:0000313" key="3">
    <source>
        <dbReference type="Proteomes" id="UP000001423"/>
    </source>
</evidence>
<accession>B9ERH2</accession>
<organism evidence="2 3">
    <name type="scientific">Prochlorococcus marinus (strain MIT 9313)</name>
    <dbReference type="NCBI Taxonomy" id="74547"/>
    <lineage>
        <taxon>Bacteria</taxon>
        <taxon>Bacillati</taxon>
        <taxon>Cyanobacteriota</taxon>
        <taxon>Cyanophyceae</taxon>
        <taxon>Synechococcales</taxon>
        <taxon>Prochlorococcaceae</taxon>
        <taxon>Prochlorococcus</taxon>
    </lineage>
</organism>
<dbReference type="Proteomes" id="UP000001423">
    <property type="component" value="Chromosome"/>
</dbReference>
<dbReference type="EMBL" id="BX548175">
    <property type="protein sequence ID" value="CAX31869.1"/>
    <property type="molecule type" value="Genomic_DNA"/>
</dbReference>
<feature type="chain" id="PRO_5002881102" evidence="1">
    <location>
        <begin position="22"/>
        <end position="64"/>
    </location>
</feature>
<dbReference type="HOGENOM" id="CLU_2864267_0_0_3"/>
<gene>
    <name evidence="2" type="ordered locus">PMT_2350</name>
</gene>
<evidence type="ECO:0000256" key="1">
    <source>
        <dbReference type="SAM" id="SignalP"/>
    </source>
</evidence>
<evidence type="ECO:0000313" key="2">
    <source>
        <dbReference type="EMBL" id="CAX31869.1"/>
    </source>
</evidence>
<keyword evidence="3" id="KW-1185">Reference proteome</keyword>
<feature type="signal peptide" evidence="1">
    <location>
        <begin position="1"/>
        <end position="21"/>
    </location>
</feature>
<protein>
    <submittedName>
        <fullName evidence="2">Uncharacterized protein</fullName>
    </submittedName>
</protein>
<dbReference type="RefSeq" id="WP_041384274.1">
    <property type="nucleotide sequence ID" value="NC_005071.1"/>
</dbReference>
<dbReference type="eggNOG" id="ENOG502ZG8I">
    <property type="taxonomic scope" value="Bacteria"/>
</dbReference>
<proteinExistence type="predicted"/>
<reference evidence="2 3" key="1">
    <citation type="journal article" date="2003" name="Nature">
        <title>Genome divergence in two Prochlorococcus ecotypes reflects oceanic niche differentiation.</title>
        <authorList>
            <person name="Rocap G."/>
            <person name="Larimer F.W."/>
            <person name="Lamerdin J.E."/>
            <person name="Malfatti S."/>
            <person name="Chain P."/>
            <person name="Ahlgren N.A."/>
            <person name="Arellano A."/>
            <person name="Coleman M."/>
            <person name="Hauser L."/>
            <person name="Hess W.R."/>
            <person name="Johnson Z.I."/>
            <person name="Land M.L."/>
            <person name="Lindell D."/>
            <person name="Post A.F."/>
            <person name="Regala W."/>
            <person name="Shah M."/>
            <person name="Shaw S.L."/>
            <person name="Steglich C."/>
            <person name="Sullivan M.B."/>
            <person name="Ting C.S."/>
            <person name="Tolonen A."/>
            <person name="Webb E.A."/>
            <person name="Zinser E.R."/>
            <person name="Chisholm S.W."/>
        </authorList>
    </citation>
    <scope>NUCLEOTIDE SEQUENCE [LARGE SCALE GENOMIC DNA]</scope>
    <source>
        <strain evidence="3">MIT 9313</strain>
    </source>
</reference>
<dbReference type="AlphaFoldDB" id="B9ERH2"/>
<name>B9ERH2_PROMM</name>
<keyword evidence="1" id="KW-0732">Signal</keyword>
<sequence>MRMITITATALLLSVQIPAQAKTTRTFSGSNPAEVKKNARKAGYSYPESEMKCSARCNQRWARD</sequence>
<dbReference type="KEGG" id="pmt:PMT_2350"/>